<evidence type="ECO:0000256" key="1">
    <source>
        <dbReference type="SAM" id="Coils"/>
    </source>
</evidence>
<name>A0A6L3V4E9_9BACI</name>
<organism evidence="2 3">
    <name type="scientific">Cytobacillus depressus</name>
    <dbReference type="NCBI Taxonomy" id="1602942"/>
    <lineage>
        <taxon>Bacteria</taxon>
        <taxon>Bacillati</taxon>
        <taxon>Bacillota</taxon>
        <taxon>Bacilli</taxon>
        <taxon>Bacillales</taxon>
        <taxon>Bacillaceae</taxon>
        <taxon>Cytobacillus</taxon>
    </lineage>
</organism>
<sequence>MMNQYLTMKELKEALSEIPENSLKRYLQEHEEYMDFKKEHNRYKIHVSEIEKLKRIRQYYSAGLKKEEVNAKLEESGVPVTIVYDANENKSLVSVNNELANMKKLVSFLVQQNEQSRLQQNKAREQNQELIHEVQELRQTIEEIMTEQKIEHEKVTSLLEGIKAAQEVASSIQAKKRKWPWQKLFE</sequence>
<comment type="caution">
    <text evidence="2">The sequence shown here is derived from an EMBL/GenBank/DDBJ whole genome shotgun (WGS) entry which is preliminary data.</text>
</comment>
<dbReference type="AlphaFoldDB" id="A0A6L3V4E9"/>
<evidence type="ECO:0000313" key="3">
    <source>
        <dbReference type="Proteomes" id="UP000481030"/>
    </source>
</evidence>
<dbReference type="Proteomes" id="UP000481030">
    <property type="component" value="Unassembled WGS sequence"/>
</dbReference>
<dbReference type="EMBL" id="WBOS01000018">
    <property type="protein sequence ID" value="KAB2329598.1"/>
    <property type="molecule type" value="Genomic_DNA"/>
</dbReference>
<protein>
    <recommendedName>
        <fullName evidence="4">DUF3967 domain-containing protein</fullName>
    </recommendedName>
</protein>
<dbReference type="OrthoDB" id="2838669at2"/>
<feature type="coiled-coil region" evidence="1">
    <location>
        <begin position="109"/>
        <end position="147"/>
    </location>
</feature>
<accession>A0A6L3V4E9</accession>
<evidence type="ECO:0008006" key="4">
    <source>
        <dbReference type="Google" id="ProtNLM"/>
    </source>
</evidence>
<gene>
    <name evidence="2" type="ORF">F7731_22415</name>
</gene>
<keyword evidence="1" id="KW-0175">Coiled coil</keyword>
<keyword evidence="3" id="KW-1185">Reference proteome</keyword>
<proteinExistence type="predicted"/>
<evidence type="ECO:0000313" key="2">
    <source>
        <dbReference type="EMBL" id="KAB2329598.1"/>
    </source>
</evidence>
<reference evidence="2 3" key="1">
    <citation type="journal article" date="2016" name="Antonie Van Leeuwenhoek">
        <title>Bacillus depressus sp. nov., isolated from soil of a sunflower field.</title>
        <authorList>
            <person name="Wei X."/>
            <person name="Xin D."/>
            <person name="Xin Y."/>
            <person name="Zhang H."/>
            <person name="Wang T."/>
            <person name="Zhang J."/>
        </authorList>
    </citation>
    <scope>NUCLEOTIDE SEQUENCE [LARGE SCALE GENOMIC DNA]</scope>
    <source>
        <strain evidence="2 3">BZ1</strain>
    </source>
</reference>